<feature type="domain" description="Tubulin/FtsZ GTPase" evidence="7">
    <location>
        <begin position="12"/>
        <end position="205"/>
    </location>
</feature>
<dbReference type="Pfam" id="PF12327">
    <property type="entry name" value="FtsZ_C"/>
    <property type="match status" value="1"/>
</dbReference>
<sequence length="375" mass="39476">MLIKPENGHFARIKVVGIGGGGSNAVNSMILNQKIVGVDFIAINTDAQALATNQAVIKVQIGKDLTKGLGAGADPDIGKKAAEESLEDIKRYLEGADMVFITAGLGGGTGTGAAPIIANLARQLGALTVGVVTKPFLFEGVRRMQNAEAGLKEFKDNVDALITIPNQKLLDVIDRGVSILDAFKVADSVLGQGVQGISDLIVLPGLVNVDFADVKTIMTEAGSALMGIGLAEGENRAVTAAKSAIFSPILDVDIKGATGILFNIVGGADLAMHEVDDAARIIGEAANPDANIIFGATIDENFSNQIKITVIATGFDMDLQRAYKKIENVSSVSSGSKEEEAVKEENKEEVVKLEDLGENPDIDTRFDFPTFLRRK</sequence>
<dbReference type="SUPFAM" id="SSF55307">
    <property type="entry name" value="Tubulin C-terminal domain-like"/>
    <property type="match status" value="1"/>
</dbReference>
<dbReference type="InterPro" id="IPR045061">
    <property type="entry name" value="FtsZ/CetZ"/>
</dbReference>
<dbReference type="Proteomes" id="UP000231388">
    <property type="component" value="Unassembled WGS sequence"/>
</dbReference>
<evidence type="ECO:0000313" key="10">
    <source>
        <dbReference type="Proteomes" id="UP000231388"/>
    </source>
</evidence>
<dbReference type="GO" id="GO:0005737">
    <property type="term" value="C:cytoplasm"/>
    <property type="evidence" value="ECO:0007669"/>
    <property type="project" value="UniProtKB-SubCell"/>
</dbReference>
<dbReference type="GO" id="GO:0043093">
    <property type="term" value="P:FtsZ-dependent cytokinesis"/>
    <property type="evidence" value="ECO:0007669"/>
    <property type="project" value="UniProtKB-UniRule"/>
</dbReference>
<evidence type="ECO:0000313" key="9">
    <source>
        <dbReference type="EMBL" id="PIP04805.1"/>
    </source>
</evidence>
<evidence type="ECO:0000256" key="5">
    <source>
        <dbReference type="NCBIfam" id="TIGR00065"/>
    </source>
</evidence>
<dbReference type="GO" id="GO:0051258">
    <property type="term" value="P:protein polymerization"/>
    <property type="evidence" value="ECO:0007669"/>
    <property type="project" value="UniProtKB-UniRule"/>
</dbReference>
<dbReference type="InterPro" id="IPR018316">
    <property type="entry name" value="Tubulin/FtsZ_2-layer-sand-dom"/>
</dbReference>
<dbReference type="PANTHER" id="PTHR30314">
    <property type="entry name" value="CELL DIVISION PROTEIN FTSZ-RELATED"/>
    <property type="match status" value="1"/>
</dbReference>
<comment type="function">
    <text evidence="4 6">Essential cell division protein that forms a contractile ring structure (Z ring) at the future cell division site. The regulation of the ring assembly controls the timing and the location of cell division. One of the functions of the FtsZ ring is to recruit other cell division proteins to the septum to produce a new cell wall between the dividing cells. Binds GTP and shows GTPase activity.</text>
</comment>
<feature type="domain" description="Tubulin/FtsZ 2-layer sandwich" evidence="8">
    <location>
        <begin position="207"/>
        <end position="324"/>
    </location>
</feature>
<dbReference type="PANTHER" id="PTHR30314:SF3">
    <property type="entry name" value="MITOCHONDRIAL DIVISION PROTEIN FSZA"/>
    <property type="match status" value="1"/>
</dbReference>
<evidence type="ECO:0000259" key="7">
    <source>
        <dbReference type="SMART" id="SM00864"/>
    </source>
</evidence>
<evidence type="ECO:0000256" key="3">
    <source>
        <dbReference type="ARBA" id="ARBA00023134"/>
    </source>
</evidence>
<keyword evidence="4" id="KW-0963">Cytoplasm</keyword>
<gene>
    <name evidence="4" type="primary">ftsZ</name>
    <name evidence="9" type="ORF">COX53_00385</name>
</gene>
<dbReference type="InterPro" id="IPR000158">
    <property type="entry name" value="Cell_div_FtsZ"/>
</dbReference>
<protein>
    <recommendedName>
        <fullName evidence="4 5">Cell division protein FtsZ</fullName>
    </recommendedName>
</protein>
<proteinExistence type="inferred from homology"/>
<keyword evidence="4 6" id="KW-0132">Cell division</keyword>
<dbReference type="FunFam" id="3.40.50.1440:FF:000001">
    <property type="entry name" value="Cell division protein FtsZ"/>
    <property type="match status" value="1"/>
</dbReference>
<dbReference type="SUPFAM" id="SSF52490">
    <property type="entry name" value="Tubulin nucleotide-binding domain-like"/>
    <property type="match status" value="1"/>
</dbReference>
<comment type="subunit">
    <text evidence="4">Homodimer. Polymerizes to form a dynamic ring structure in a strictly GTP-dependent manner. Interacts directly with several other division proteins.</text>
</comment>
<evidence type="ECO:0000259" key="8">
    <source>
        <dbReference type="SMART" id="SM00865"/>
    </source>
</evidence>
<dbReference type="Gene3D" id="3.40.50.1440">
    <property type="entry name" value="Tubulin/FtsZ, GTPase domain"/>
    <property type="match status" value="1"/>
</dbReference>
<keyword evidence="3 4" id="KW-0342">GTP-binding</keyword>
<dbReference type="InterPro" id="IPR024757">
    <property type="entry name" value="FtsZ_C"/>
</dbReference>
<dbReference type="InterPro" id="IPR008280">
    <property type="entry name" value="Tub_FtsZ_C"/>
</dbReference>
<evidence type="ECO:0000256" key="6">
    <source>
        <dbReference type="RuleBase" id="RU000631"/>
    </source>
</evidence>
<evidence type="ECO:0000256" key="2">
    <source>
        <dbReference type="ARBA" id="ARBA00022741"/>
    </source>
</evidence>
<dbReference type="AlphaFoldDB" id="A0A2G9XCV1"/>
<dbReference type="SMART" id="SM00864">
    <property type="entry name" value="Tubulin"/>
    <property type="match status" value="1"/>
</dbReference>
<organism evidence="9 10">
    <name type="scientific">candidate division WWE3 bacterium CG23_combo_of_CG06-09_8_20_14_all_40_14</name>
    <dbReference type="NCBI Taxonomy" id="1975095"/>
    <lineage>
        <taxon>Bacteria</taxon>
        <taxon>Katanobacteria</taxon>
    </lineage>
</organism>
<dbReference type="HAMAP" id="MF_00909">
    <property type="entry name" value="FtsZ"/>
    <property type="match status" value="1"/>
</dbReference>
<dbReference type="InterPro" id="IPR020805">
    <property type="entry name" value="Cell_div_FtsZ_CS"/>
</dbReference>
<dbReference type="EMBL" id="PCQY01000006">
    <property type="protein sequence ID" value="PIP04805.1"/>
    <property type="molecule type" value="Genomic_DNA"/>
</dbReference>
<keyword evidence="4 6" id="KW-0131">Cell cycle</keyword>
<accession>A0A2G9XCV1</accession>
<feature type="binding site" evidence="4">
    <location>
        <begin position="108"/>
        <end position="110"/>
    </location>
    <ligand>
        <name>GTP</name>
        <dbReference type="ChEBI" id="CHEBI:37565"/>
    </ligand>
</feature>
<dbReference type="PRINTS" id="PR00423">
    <property type="entry name" value="CELLDVISFTSZ"/>
</dbReference>
<name>A0A2G9XCV1_UNCKA</name>
<dbReference type="GO" id="GO:0000917">
    <property type="term" value="P:division septum assembly"/>
    <property type="evidence" value="ECO:0007669"/>
    <property type="project" value="UniProtKB-KW"/>
</dbReference>
<evidence type="ECO:0000256" key="4">
    <source>
        <dbReference type="HAMAP-Rule" id="MF_00909"/>
    </source>
</evidence>
<dbReference type="CDD" id="cd02201">
    <property type="entry name" value="FtsZ_type1"/>
    <property type="match status" value="1"/>
</dbReference>
<dbReference type="InterPro" id="IPR003008">
    <property type="entry name" value="Tubulin_FtsZ_GTPase"/>
</dbReference>
<dbReference type="InterPro" id="IPR037103">
    <property type="entry name" value="Tubulin/FtsZ-like_C"/>
</dbReference>
<dbReference type="InterPro" id="IPR036525">
    <property type="entry name" value="Tubulin/FtsZ_GTPase_sf"/>
</dbReference>
<dbReference type="PROSITE" id="PS01135">
    <property type="entry name" value="FTSZ_2"/>
    <property type="match status" value="1"/>
</dbReference>
<dbReference type="Pfam" id="PF00091">
    <property type="entry name" value="Tubulin"/>
    <property type="match status" value="1"/>
</dbReference>
<dbReference type="NCBIfam" id="TIGR00065">
    <property type="entry name" value="ftsZ"/>
    <property type="match status" value="1"/>
</dbReference>
<comment type="caution">
    <text evidence="9">The sequence shown here is derived from an EMBL/GenBank/DDBJ whole genome shotgun (WGS) entry which is preliminary data.</text>
</comment>
<feature type="binding site" evidence="4">
    <location>
        <position position="143"/>
    </location>
    <ligand>
        <name>GTP</name>
        <dbReference type="ChEBI" id="CHEBI:37565"/>
    </ligand>
</feature>
<feature type="binding site" evidence="4">
    <location>
        <position position="187"/>
    </location>
    <ligand>
        <name>GTP</name>
        <dbReference type="ChEBI" id="CHEBI:37565"/>
    </ligand>
</feature>
<dbReference type="GO" id="GO:0003924">
    <property type="term" value="F:GTPase activity"/>
    <property type="evidence" value="ECO:0007669"/>
    <property type="project" value="UniProtKB-UniRule"/>
</dbReference>
<feature type="binding site" evidence="4">
    <location>
        <position position="139"/>
    </location>
    <ligand>
        <name>GTP</name>
        <dbReference type="ChEBI" id="CHEBI:37565"/>
    </ligand>
</feature>
<comment type="subcellular location">
    <subcellularLocation>
        <location evidence="4">Cytoplasm</location>
    </subcellularLocation>
    <text evidence="4">Assembles at midcell at the inner surface of the cytoplasmic membrane.</text>
</comment>
<comment type="similarity">
    <text evidence="1 4 6">Belongs to the FtsZ family.</text>
</comment>
<feature type="binding site" evidence="4">
    <location>
        <begin position="20"/>
        <end position="24"/>
    </location>
    <ligand>
        <name>GTP</name>
        <dbReference type="ChEBI" id="CHEBI:37565"/>
    </ligand>
</feature>
<reference evidence="9 10" key="1">
    <citation type="submission" date="2017-09" db="EMBL/GenBank/DDBJ databases">
        <title>Depth-based differentiation of microbial function through sediment-hosted aquifers and enrichment of novel symbionts in the deep terrestrial subsurface.</title>
        <authorList>
            <person name="Probst A.J."/>
            <person name="Ladd B."/>
            <person name="Jarett J.K."/>
            <person name="Geller-Mcgrath D.E."/>
            <person name="Sieber C.M."/>
            <person name="Emerson J.B."/>
            <person name="Anantharaman K."/>
            <person name="Thomas B.C."/>
            <person name="Malmstrom R."/>
            <person name="Stieglmeier M."/>
            <person name="Klingl A."/>
            <person name="Woyke T."/>
            <person name="Ryan C.M."/>
            <person name="Banfield J.F."/>
        </authorList>
    </citation>
    <scope>NUCLEOTIDE SEQUENCE [LARGE SCALE GENOMIC DNA]</scope>
    <source>
        <strain evidence="9">CG23_combo_of_CG06-09_8_20_14_all_40_14</strain>
    </source>
</reference>
<dbReference type="GO" id="GO:0005525">
    <property type="term" value="F:GTP binding"/>
    <property type="evidence" value="ECO:0007669"/>
    <property type="project" value="UniProtKB-UniRule"/>
</dbReference>
<dbReference type="PROSITE" id="PS01134">
    <property type="entry name" value="FTSZ_1"/>
    <property type="match status" value="1"/>
</dbReference>
<keyword evidence="4 6" id="KW-0717">Septation</keyword>
<keyword evidence="2 4" id="KW-0547">Nucleotide-binding</keyword>
<dbReference type="SMART" id="SM00865">
    <property type="entry name" value="Tubulin_C"/>
    <property type="match status" value="1"/>
</dbReference>
<dbReference type="GO" id="GO:0032153">
    <property type="term" value="C:cell division site"/>
    <property type="evidence" value="ECO:0007669"/>
    <property type="project" value="UniProtKB-UniRule"/>
</dbReference>
<evidence type="ECO:0000256" key="1">
    <source>
        <dbReference type="ARBA" id="ARBA00009690"/>
    </source>
</evidence>
<dbReference type="Gene3D" id="3.30.1330.20">
    <property type="entry name" value="Tubulin/FtsZ, C-terminal domain"/>
    <property type="match status" value="1"/>
</dbReference>